<sequence length="105" mass="11328">MCYVALLALIGHGPQLTARRLQRAGLSEFRQVSGISPRHATLQPGWSEGHGGKHALSTGTAWLIFAREKFSPVELGYRGKGWASQLIAKGGPRLADLAIDHGRQS</sequence>
<evidence type="ECO:0000313" key="1">
    <source>
        <dbReference type="EMBL" id="KAK7490218.1"/>
    </source>
</evidence>
<comment type="caution">
    <text evidence="1">The sequence shown here is derived from an EMBL/GenBank/DDBJ whole genome shotgun (WGS) entry which is preliminary data.</text>
</comment>
<gene>
    <name evidence="1" type="ORF">BaRGS_00018563</name>
</gene>
<accession>A0ABD0KTF8</accession>
<dbReference type="Proteomes" id="UP001519460">
    <property type="component" value="Unassembled WGS sequence"/>
</dbReference>
<name>A0ABD0KTF8_9CAEN</name>
<dbReference type="EMBL" id="JACVVK020000129">
    <property type="protein sequence ID" value="KAK7490218.1"/>
    <property type="molecule type" value="Genomic_DNA"/>
</dbReference>
<reference evidence="1 2" key="1">
    <citation type="journal article" date="2023" name="Sci. Data">
        <title>Genome assembly of the Korean intertidal mud-creeper Batillaria attramentaria.</title>
        <authorList>
            <person name="Patra A.K."/>
            <person name="Ho P.T."/>
            <person name="Jun S."/>
            <person name="Lee S.J."/>
            <person name="Kim Y."/>
            <person name="Won Y.J."/>
        </authorList>
    </citation>
    <scope>NUCLEOTIDE SEQUENCE [LARGE SCALE GENOMIC DNA]</scope>
    <source>
        <strain evidence="1">Wonlab-2016</strain>
    </source>
</reference>
<organism evidence="1 2">
    <name type="scientific">Batillaria attramentaria</name>
    <dbReference type="NCBI Taxonomy" id="370345"/>
    <lineage>
        <taxon>Eukaryota</taxon>
        <taxon>Metazoa</taxon>
        <taxon>Spiralia</taxon>
        <taxon>Lophotrochozoa</taxon>
        <taxon>Mollusca</taxon>
        <taxon>Gastropoda</taxon>
        <taxon>Caenogastropoda</taxon>
        <taxon>Sorbeoconcha</taxon>
        <taxon>Cerithioidea</taxon>
        <taxon>Batillariidae</taxon>
        <taxon>Batillaria</taxon>
    </lineage>
</organism>
<protein>
    <submittedName>
        <fullName evidence="1">Uncharacterized protein</fullName>
    </submittedName>
</protein>
<evidence type="ECO:0000313" key="2">
    <source>
        <dbReference type="Proteomes" id="UP001519460"/>
    </source>
</evidence>
<dbReference type="AlphaFoldDB" id="A0ABD0KTF8"/>
<proteinExistence type="predicted"/>
<keyword evidence="2" id="KW-1185">Reference proteome</keyword>